<keyword evidence="13" id="KW-1185">Reference proteome</keyword>
<dbReference type="InterPro" id="IPR021027">
    <property type="entry name" value="Transposase_put_HTH"/>
</dbReference>
<dbReference type="Pfam" id="PF07282">
    <property type="entry name" value="Cas12f1-like_TNB"/>
    <property type="match status" value="1"/>
</dbReference>
<evidence type="ECO:0000256" key="2">
    <source>
        <dbReference type="ARBA" id="ARBA00011044"/>
    </source>
</evidence>
<feature type="region of interest" description="Disordered" evidence="8">
    <location>
        <begin position="368"/>
        <end position="406"/>
    </location>
</feature>
<evidence type="ECO:0000256" key="5">
    <source>
        <dbReference type="ARBA" id="ARBA00022833"/>
    </source>
</evidence>
<evidence type="ECO:0000259" key="9">
    <source>
        <dbReference type="Pfam" id="PF01385"/>
    </source>
</evidence>
<dbReference type="Pfam" id="PF12323">
    <property type="entry name" value="HTH_OrfB_IS605"/>
    <property type="match status" value="1"/>
</dbReference>
<dbReference type="GO" id="GO:0046872">
    <property type="term" value="F:metal ion binding"/>
    <property type="evidence" value="ECO:0007669"/>
    <property type="project" value="UniProtKB-KW"/>
</dbReference>
<evidence type="ECO:0000256" key="1">
    <source>
        <dbReference type="ARBA" id="ARBA00008761"/>
    </source>
</evidence>
<protein>
    <submittedName>
        <fullName evidence="12">IS200/IS605 family element transposase accessory protein TnpB</fullName>
    </submittedName>
</protein>
<feature type="compositionally biased region" description="Polar residues" evidence="8">
    <location>
        <begin position="382"/>
        <end position="391"/>
    </location>
</feature>
<dbReference type="Proteomes" id="UP000477750">
    <property type="component" value="Unassembled WGS sequence"/>
</dbReference>
<dbReference type="GO" id="GO:0006310">
    <property type="term" value="P:DNA recombination"/>
    <property type="evidence" value="ECO:0007669"/>
    <property type="project" value="UniProtKB-KW"/>
</dbReference>
<dbReference type="AlphaFoldDB" id="A0A6L5G421"/>
<dbReference type="PANTHER" id="PTHR30405">
    <property type="entry name" value="TRANSPOSASE"/>
    <property type="match status" value="1"/>
</dbReference>
<feature type="domain" description="Transposase putative helix-turn-helix" evidence="11">
    <location>
        <begin position="1"/>
        <end position="46"/>
    </location>
</feature>
<organism evidence="12 13">
    <name type="scientific">Glycomyces albidus</name>
    <dbReference type="NCBI Taxonomy" id="2656774"/>
    <lineage>
        <taxon>Bacteria</taxon>
        <taxon>Bacillati</taxon>
        <taxon>Actinomycetota</taxon>
        <taxon>Actinomycetes</taxon>
        <taxon>Glycomycetales</taxon>
        <taxon>Glycomycetaceae</taxon>
        <taxon>Glycomyces</taxon>
    </lineage>
</organism>
<comment type="similarity">
    <text evidence="1">In the C-terminal section; belongs to the transposase 35 family.</text>
</comment>
<keyword evidence="5" id="KW-0862">Zinc</keyword>
<feature type="domain" description="Probable transposase IS891/IS1136/IS1341" evidence="9">
    <location>
        <begin position="171"/>
        <end position="281"/>
    </location>
</feature>
<name>A0A6L5G421_9ACTN</name>
<gene>
    <name evidence="12" type="ORF">GFD30_02120</name>
</gene>
<keyword evidence="6" id="KW-0238">DNA-binding</keyword>
<dbReference type="InterPro" id="IPR051399">
    <property type="entry name" value="RNA-guided_DNA_endo/Transpos"/>
</dbReference>
<evidence type="ECO:0000259" key="11">
    <source>
        <dbReference type="Pfam" id="PF12323"/>
    </source>
</evidence>
<evidence type="ECO:0000256" key="7">
    <source>
        <dbReference type="ARBA" id="ARBA00023172"/>
    </source>
</evidence>
<dbReference type="GO" id="GO:0032196">
    <property type="term" value="P:transposition"/>
    <property type="evidence" value="ECO:0007669"/>
    <property type="project" value="UniProtKB-KW"/>
</dbReference>
<evidence type="ECO:0000256" key="6">
    <source>
        <dbReference type="ARBA" id="ARBA00023125"/>
    </source>
</evidence>
<proteinExistence type="inferred from homology"/>
<keyword evidence="7" id="KW-0233">DNA recombination</keyword>
<dbReference type="EMBL" id="WIAO01000002">
    <property type="protein sequence ID" value="MQM24382.1"/>
    <property type="molecule type" value="Genomic_DNA"/>
</dbReference>
<dbReference type="InterPro" id="IPR001959">
    <property type="entry name" value="Transposase"/>
</dbReference>
<keyword evidence="4" id="KW-0479">Metal-binding</keyword>
<sequence length="406" mass="45687">MRTAYKCRLYPDPDQQAMLSRTFGCVRLVWNKALAERNRTWEAEGKQTTYGEASAALTRWKRTQDFAFLKEVPSVPLQQALRHQQAAFANFFSGRAERPRFKSRSGRQTAHFARSAFRLNNGELGLARIVSPLKFVWSFEGVDLASLEPSMVVVSRDPDGRWFVTFAADTADPDPEPAIGRSVGIDLGVKDFAVTSDGQRITGPRHLDRKARNLARYQRRMARCQKGSANRIKAKAKVARAHRKIRNARADFLHKTSTRIVRDNDLIAIEDLAVANMVKNRRLAKRISDAAWGEFRRMIEYKAERAGRTLAVVDRWYPSSKTCSHCGHLLDRLDLSTRAWRCPTCRTWHDRDINAAKNILAAGRVAAGQPPGEACGADVRRQGSSLPQSAMKQEPPRARAQGVPAH</sequence>
<dbReference type="NCBIfam" id="TIGR01766">
    <property type="entry name" value="IS200/IS605 family accessory protein TnpB-like domain"/>
    <property type="match status" value="1"/>
</dbReference>
<dbReference type="InterPro" id="IPR010095">
    <property type="entry name" value="Cas12f1-like_TNB"/>
</dbReference>
<dbReference type="Pfam" id="PF01385">
    <property type="entry name" value="OrfB_IS605"/>
    <property type="match status" value="1"/>
</dbReference>
<dbReference type="GO" id="GO:0003677">
    <property type="term" value="F:DNA binding"/>
    <property type="evidence" value="ECO:0007669"/>
    <property type="project" value="UniProtKB-KW"/>
</dbReference>
<evidence type="ECO:0000256" key="4">
    <source>
        <dbReference type="ARBA" id="ARBA00022723"/>
    </source>
</evidence>
<evidence type="ECO:0000256" key="3">
    <source>
        <dbReference type="ARBA" id="ARBA00022578"/>
    </source>
</evidence>
<evidence type="ECO:0000256" key="8">
    <source>
        <dbReference type="SAM" id="MobiDB-lite"/>
    </source>
</evidence>
<accession>A0A6L5G421</accession>
<evidence type="ECO:0000259" key="10">
    <source>
        <dbReference type="Pfam" id="PF07282"/>
    </source>
</evidence>
<reference evidence="12 13" key="1">
    <citation type="submission" date="2019-10" db="EMBL/GenBank/DDBJ databases">
        <title>Glycomyces albidus sp. nov., a novel actinomycete isolated from rhizosphere soil of wheat (Triticum aestivum L.).</title>
        <authorList>
            <person name="Qian L."/>
        </authorList>
    </citation>
    <scope>NUCLEOTIDE SEQUENCE [LARGE SCALE GENOMIC DNA]</scope>
    <source>
        <strain evidence="12 13">NEAU-7082</strain>
    </source>
</reference>
<dbReference type="RefSeq" id="WP_322632852.1">
    <property type="nucleotide sequence ID" value="NZ_WIAO01000002.1"/>
</dbReference>
<dbReference type="NCBIfam" id="NF040570">
    <property type="entry name" value="guided_TnpB"/>
    <property type="match status" value="1"/>
</dbReference>
<comment type="caution">
    <text evidence="12">The sequence shown here is derived from an EMBL/GenBank/DDBJ whole genome shotgun (WGS) entry which is preliminary data.</text>
</comment>
<comment type="similarity">
    <text evidence="2">In the N-terminal section; belongs to the transposase 2 family.</text>
</comment>
<evidence type="ECO:0000313" key="12">
    <source>
        <dbReference type="EMBL" id="MQM24382.1"/>
    </source>
</evidence>
<keyword evidence="3" id="KW-0815">Transposition</keyword>
<evidence type="ECO:0000313" key="13">
    <source>
        <dbReference type="Proteomes" id="UP000477750"/>
    </source>
</evidence>
<feature type="domain" description="Cas12f1-like TNB" evidence="10">
    <location>
        <begin position="292"/>
        <end position="359"/>
    </location>
</feature>
<dbReference type="PANTHER" id="PTHR30405:SF25">
    <property type="entry name" value="RNA-GUIDED DNA ENDONUCLEASE INSQ-RELATED"/>
    <property type="match status" value="1"/>
</dbReference>